<keyword evidence="3" id="KW-1185">Reference proteome</keyword>
<evidence type="ECO:0000313" key="3">
    <source>
        <dbReference type="Proteomes" id="UP000516437"/>
    </source>
</evidence>
<proteinExistence type="predicted"/>
<dbReference type="AlphaFoldDB" id="A0A6A1W367"/>
<evidence type="ECO:0000313" key="2">
    <source>
        <dbReference type="EMBL" id="KAB1219709.1"/>
    </source>
</evidence>
<gene>
    <name evidence="2" type="ORF">CJ030_MR3G019162</name>
</gene>
<reference evidence="2 3" key="1">
    <citation type="journal article" date="2019" name="Plant Biotechnol. J.">
        <title>The red bayberry genome and genetic basis of sex determination.</title>
        <authorList>
            <person name="Jia H.M."/>
            <person name="Jia H.J."/>
            <person name="Cai Q.L."/>
            <person name="Wang Y."/>
            <person name="Zhao H.B."/>
            <person name="Yang W.F."/>
            <person name="Wang G.Y."/>
            <person name="Li Y.H."/>
            <person name="Zhan D.L."/>
            <person name="Shen Y.T."/>
            <person name="Niu Q.F."/>
            <person name="Chang L."/>
            <person name="Qiu J."/>
            <person name="Zhao L."/>
            <person name="Xie H.B."/>
            <person name="Fu W.Y."/>
            <person name="Jin J."/>
            <person name="Li X.W."/>
            <person name="Jiao Y."/>
            <person name="Zhou C.C."/>
            <person name="Tu T."/>
            <person name="Chai C.Y."/>
            <person name="Gao J.L."/>
            <person name="Fan L.J."/>
            <person name="van de Weg E."/>
            <person name="Wang J.Y."/>
            <person name="Gao Z.S."/>
        </authorList>
    </citation>
    <scope>NUCLEOTIDE SEQUENCE [LARGE SCALE GENOMIC DNA]</scope>
    <source>
        <tissue evidence="2">Leaves</tissue>
    </source>
</reference>
<dbReference type="Proteomes" id="UP000516437">
    <property type="component" value="Chromosome 3"/>
</dbReference>
<comment type="caution">
    <text evidence="2">The sequence shown here is derived from an EMBL/GenBank/DDBJ whole genome shotgun (WGS) entry which is preliminary data.</text>
</comment>
<sequence>MSSSRFKRTTCQTPSFVSSRAQKRGRGNEEPADALEPSFRLGLCKNRLFKILGIGKKCSIFKFSMTEDASSFVNGKQLDLFVSSLNLWPLPLTLERSSLIHMVGWVEMTGEVREKPKDSKEYNKKTLRLMEFVQNEDGKWVKKGVVTPKKGTEEGLDFEEEDEDEEEAKTERTPKGNRTPLGEQTHISTTSL</sequence>
<name>A0A6A1W367_9ROSI</name>
<feature type="compositionally biased region" description="Acidic residues" evidence="1">
    <location>
        <begin position="154"/>
        <end position="168"/>
    </location>
</feature>
<dbReference type="OrthoDB" id="848707at2759"/>
<dbReference type="EMBL" id="RXIC02000021">
    <property type="protein sequence ID" value="KAB1219709.1"/>
    <property type="molecule type" value="Genomic_DNA"/>
</dbReference>
<feature type="compositionally biased region" description="Polar residues" evidence="1">
    <location>
        <begin position="9"/>
        <end position="20"/>
    </location>
</feature>
<accession>A0A6A1W367</accession>
<feature type="region of interest" description="Disordered" evidence="1">
    <location>
        <begin position="1"/>
        <end position="32"/>
    </location>
</feature>
<organism evidence="2 3">
    <name type="scientific">Morella rubra</name>
    <name type="common">Chinese bayberry</name>
    <dbReference type="NCBI Taxonomy" id="262757"/>
    <lineage>
        <taxon>Eukaryota</taxon>
        <taxon>Viridiplantae</taxon>
        <taxon>Streptophyta</taxon>
        <taxon>Embryophyta</taxon>
        <taxon>Tracheophyta</taxon>
        <taxon>Spermatophyta</taxon>
        <taxon>Magnoliopsida</taxon>
        <taxon>eudicotyledons</taxon>
        <taxon>Gunneridae</taxon>
        <taxon>Pentapetalae</taxon>
        <taxon>rosids</taxon>
        <taxon>fabids</taxon>
        <taxon>Fagales</taxon>
        <taxon>Myricaceae</taxon>
        <taxon>Morella</taxon>
    </lineage>
</organism>
<protein>
    <submittedName>
        <fullName evidence="2">Uncharacterized protein</fullName>
    </submittedName>
</protein>
<feature type="region of interest" description="Disordered" evidence="1">
    <location>
        <begin position="151"/>
        <end position="192"/>
    </location>
</feature>
<evidence type="ECO:0000256" key="1">
    <source>
        <dbReference type="SAM" id="MobiDB-lite"/>
    </source>
</evidence>